<dbReference type="Proteomes" id="UP000663870">
    <property type="component" value="Unassembled WGS sequence"/>
</dbReference>
<evidence type="ECO:0000313" key="14">
    <source>
        <dbReference type="Proteomes" id="UP000663870"/>
    </source>
</evidence>
<dbReference type="Proteomes" id="UP000663836">
    <property type="component" value="Unassembled WGS sequence"/>
</dbReference>
<evidence type="ECO:0000313" key="9">
    <source>
        <dbReference type="EMBL" id="CAF1142471.1"/>
    </source>
</evidence>
<dbReference type="SUPFAM" id="SSF47954">
    <property type="entry name" value="Cyclin-like"/>
    <property type="match status" value="2"/>
</dbReference>
<protein>
    <recommendedName>
        <fullName evidence="5">Cyclin-like domain-containing protein</fullName>
    </recommendedName>
</protein>
<dbReference type="EMBL" id="CAJNOU010000925">
    <property type="protein sequence ID" value="CAF1116899.1"/>
    <property type="molecule type" value="Genomic_DNA"/>
</dbReference>
<dbReference type="Proteomes" id="UP000663864">
    <property type="component" value="Unassembled WGS sequence"/>
</dbReference>
<sequence length="303" mass="35533">MAASYWKSSQFEQWLFDRQELIAFRLRDIASWPSSNGSSPITEDDYLKILIFYSNIIQYIGEQYKVRQQVIATAIIYLKRFYARYPLKSIDPWLLCPTCLFLAAKVEEFSTLNHQRVCNAAATIYKKFTHLLNGPNEYPYQIKHILECEFYLLEIMDCCLIIYHPYRSLDTYTREFQIDQPLFEGTWRIINDSLKTDASLLYPPYEVALACLLLAARCRDKMGIIKQYMIEAQIDVERIYEIVKLLLKYYELLTTYDADLPNIDGKQMKEILAKVPKPKVIPIGSTRPSSQPNEQQLQLTIQQ</sequence>
<dbReference type="PIRSF" id="PIRSF028758">
    <property type="entry name" value="Cyclin, C/H/G types"/>
    <property type="match status" value="1"/>
</dbReference>
<dbReference type="Proteomes" id="UP000663854">
    <property type="component" value="Unassembled WGS sequence"/>
</dbReference>
<dbReference type="EMBL" id="CAJNOL010001515">
    <property type="protein sequence ID" value="CAF1374359.1"/>
    <property type="molecule type" value="Genomic_DNA"/>
</dbReference>
<dbReference type="Proteomes" id="UP000663882">
    <property type="component" value="Unassembled WGS sequence"/>
</dbReference>
<feature type="region of interest" description="Disordered" evidence="4">
    <location>
        <begin position="283"/>
        <end position="303"/>
    </location>
</feature>
<evidence type="ECO:0000313" key="10">
    <source>
        <dbReference type="EMBL" id="CAF1374359.1"/>
    </source>
</evidence>
<dbReference type="InterPro" id="IPR036915">
    <property type="entry name" value="Cyclin-like_sf"/>
</dbReference>
<dbReference type="SMART" id="SM00385">
    <property type="entry name" value="CYCLIN"/>
    <property type="match status" value="2"/>
</dbReference>
<comment type="similarity">
    <text evidence="1">Belongs to the cyclin family. Cyclin C subfamily.</text>
</comment>
<dbReference type="GO" id="GO:0016538">
    <property type="term" value="F:cyclin-dependent protein serine/threonine kinase regulator activity"/>
    <property type="evidence" value="ECO:0007669"/>
    <property type="project" value="InterPro"/>
</dbReference>
<dbReference type="Proteomes" id="UP000663823">
    <property type="component" value="Unassembled WGS sequence"/>
</dbReference>
<evidence type="ECO:0000313" key="11">
    <source>
        <dbReference type="EMBL" id="CAF3599627.1"/>
    </source>
</evidence>
<dbReference type="EMBL" id="CAJNOO010000659">
    <property type="protein sequence ID" value="CAF1003776.1"/>
    <property type="molecule type" value="Genomic_DNA"/>
</dbReference>
<dbReference type="GO" id="GO:0006357">
    <property type="term" value="P:regulation of transcription by RNA polymerase II"/>
    <property type="evidence" value="ECO:0007669"/>
    <property type="project" value="InterPro"/>
</dbReference>
<evidence type="ECO:0000256" key="1">
    <source>
        <dbReference type="ARBA" id="ARBA00008638"/>
    </source>
</evidence>
<dbReference type="EMBL" id="CAJNOT010001067">
    <property type="protein sequence ID" value="CAF1139013.1"/>
    <property type="molecule type" value="Genomic_DNA"/>
</dbReference>
<evidence type="ECO:0000313" key="6">
    <source>
        <dbReference type="EMBL" id="CAF1003776.1"/>
    </source>
</evidence>
<dbReference type="InterPro" id="IPR043198">
    <property type="entry name" value="Cyclin/Ssn8"/>
</dbReference>
<evidence type="ECO:0000313" key="8">
    <source>
        <dbReference type="EMBL" id="CAF1139013.1"/>
    </source>
</evidence>
<keyword evidence="14" id="KW-1185">Reference proteome</keyword>
<evidence type="ECO:0000313" key="7">
    <source>
        <dbReference type="EMBL" id="CAF1116899.1"/>
    </source>
</evidence>
<keyword evidence="2 3" id="KW-0195">Cyclin</keyword>
<organism evidence="9 13">
    <name type="scientific">Rotaria sordida</name>
    <dbReference type="NCBI Taxonomy" id="392033"/>
    <lineage>
        <taxon>Eukaryota</taxon>
        <taxon>Metazoa</taxon>
        <taxon>Spiralia</taxon>
        <taxon>Gnathifera</taxon>
        <taxon>Rotifera</taxon>
        <taxon>Eurotatoria</taxon>
        <taxon>Bdelloidea</taxon>
        <taxon>Philodinida</taxon>
        <taxon>Philodinidae</taxon>
        <taxon>Rotaria</taxon>
    </lineage>
</organism>
<dbReference type="CDD" id="cd20513">
    <property type="entry name" value="CYCLIN_CCNC_rpt1"/>
    <property type="match status" value="1"/>
</dbReference>
<reference evidence="9" key="1">
    <citation type="submission" date="2021-02" db="EMBL/GenBank/DDBJ databases">
        <authorList>
            <person name="Nowell W R."/>
        </authorList>
    </citation>
    <scope>NUCLEOTIDE SEQUENCE</scope>
</reference>
<name>A0A814S4E9_9BILA</name>
<dbReference type="Gene3D" id="1.10.472.10">
    <property type="entry name" value="Cyclin-like"/>
    <property type="match status" value="2"/>
</dbReference>
<evidence type="ECO:0000256" key="4">
    <source>
        <dbReference type="SAM" id="MobiDB-lite"/>
    </source>
</evidence>
<dbReference type="InterPro" id="IPR006671">
    <property type="entry name" value="Cyclin_N"/>
</dbReference>
<feature type="domain" description="Cyclin-like" evidence="5">
    <location>
        <begin position="55"/>
        <end position="154"/>
    </location>
</feature>
<dbReference type="Pfam" id="PF00134">
    <property type="entry name" value="Cyclin_N"/>
    <property type="match status" value="1"/>
</dbReference>
<accession>A0A814S4E9</accession>
<dbReference type="EMBL" id="CAJOAX010000484">
    <property type="protein sequence ID" value="CAF3599627.1"/>
    <property type="molecule type" value="Genomic_DNA"/>
</dbReference>
<dbReference type="AlphaFoldDB" id="A0A814S4E9"/>
<dbReference type="EMBL" id="CAJNOH010000885">
    <property type="protein sequence ID" value="CAF1142471.1"/>
    <property type="molecule type" value="Genomic_DNA"/>
</dbReference>
<dbReference type="Pfam" id="PF16899">
    <property type="entry name" value="Cyclin_C_2"/>
    <property type="match status" value="1"/>
</dbReference>
<evidence type="ECO:0000313" key="13">
    <source>
        <dbReference type="Proteomes" id="UP000663854"/>
    </source>
</evidence>
<evidence type="ECO:0000259" key="5">
    <source>
        <dbReference type="SMART" id="SM00385"/>
    </source>
</evidence>
<dbReference type="InterPro" id="IPR031658">
    <property type="entry name" value="Cyclin_C_2"/>
</dbReference>
<dbReference type="OrthoDB" id="10266018at2759"/>
<comment type="caution">
    <text evidence="9">The sequence shown here is derived from an EMBL/GenBank/DDBJ whole genome shotgun (WGS) entry which is preliminary data.</text>
</comment>
<evidence type="ECO:0000313" key="12">
    <source>
        <dbReference type="EMBL" id="CAF3761231.1"/>
    </source>
</evidence>
<dbReference type="Proteomes" id="UP000663889">
    <property type="component" value="Unassembled WGS sequence"/>
</dbReference>
<dbReference type="EMBL" id="CAJOBD010001107">
    <property type="protein sequence ID" value="CAF3761231.1"/>
    <property type="molecule type" value="Genomic_DNA"/>
</dbReference>
<feature type="domain" description="Cyclin-like" evidence="5">
    <location>
        <begin position="167"/>
        <end position="248"/>
    </location>
</feature>
<proteinExistence type="inferred from homology"/>
<feature type="compositionally biased region" description="Polar residues" evidence="4">
    <location>
        <begin position="286"/>
        <end position="303"/>
    </location>
</feature>
<evidence type="ECO:0000256" key="3">
    <source>
        <dbReference type="RuleBase" id="RU000383"/>
    </source>
</evidence>
<gene>
    <name evidence="12" type="ORF">JBS370_LOCUS13136</name>
    <name evidence="10" type="ORF">JXQ802_LOCUS33325</name>
    <name evidence="11" type="ORF">OTI717_LOCUS6736</name>
    <name evidence="9" type="ORF">PYM288_LOCUS21783</name>
    <name evidence="6" type="ORF">RFH988_LOCUS14315</name>
    <name evidence="7" type="ORF">SEV965_LOCUS16689</name>
    <name evidence="8" type="ORF">ZHD862_LOCUS19541</name>
</gene>
<dbReference type="PANTHER" id="PTHR10026">
    <property type="entry name" value="CYCLIN"/>
    <property type="match status" value="1"/>
</dbReference>
<evidence type="ECO:0000256" key="2">
    <source>
        <dbReference type="ARBA" id="ARBA00023127"/>
    </source>
</evidence>
<dbReference type="InterPro" id="IPR013763">
    <property type="entry name" value="Cyclin-like_dom"/>
</dbReference>